<keyword evidence="4" id="KW-1185">Reference proteome</keyword>
<dbReference type="EMBL" id="CP069188">
    <property type="protein sequence ID" value="QRV14814.1"/>
    <property type="molecule type" value="Genomic_DNA"/>
</dbReference>
<dbReference type="Proteomes" id="UP000637819">
    <property type="component" value="Chromosome"/>
</dbReference>
<dbReference type="GeneID" id="62877082"/>
<dbReference type="AlphaFoldDB" id="A0A8T8DYZ5"/>
<feature type="domain" description="HVO-A0261-like N-terminal" evidence="2">
    <location>
        <begin position="11"/>
        <end position="91"/>
    </location>
</feature>
<dbReference type="Gene3D" id="1.10.10.10">
    <property type="entry name" value="Winged helix-like DNA-binding domain superfamily/Winged helix DNA-binding domain"/>
    <property type="match status" value="1"/>
</dbReference>
<dbReference type="SUPFAM" id="SSF46785">
    <property type="entry name" value="Winged helix' DNA-binding domain"/>
    <property type="match status" value="1"/>
</dbReference>
<evidence type="ECO:0000313" key="3">
    <source>
        <dbReference type="EMBL" id="QRV14814.1"/>
    </source>
</evidence>
<evidence type="ECO:0000259" key="1">
    <source>
        <dbReference type="Pfam" id="PF08350"/>
    </source>
</evidence>
<organism evidence="3 4">
    <name type="scientific">Haloterrigena salifodinae</name>
    <dbReference type="NCBI Taxonomy" id="2675099"/>
    <lineage>
        <taxon>Archaea</taxon>
        <taxon>Methanobacteriati</taxon>
        <taxon>Methanobacteriota</taxon>
        <taxon>Stenosarchaea group</taxon>
        <taxon>Halobacteria</taxon>
        <taxon>Halobacteriales</taxon>
        <taxon>Natrialbaceae</taxon>
        <taxon>Haloterrigena</taxon>
    </lineage>
</organism>
<dbReference type="InterPro" id="IPR013561">
    <property type="entry name" value="FilR1_middle_dom"/>
</dbReference>
<dbReference type="InterPro" id="IPR036388">
    <property type="entry name" value="WH-like_DNA-bd_sf"/>
</dbReference>
<dbReference type="RefSeq" id="WP_204747484.1">
    <property type="nucleotide sequence ID" value="NZ_CP069188.1"/>
</dbReference>
<gene>
    <name evidence="3" type="ORF">JMJ58_18120</name>
</gene>
<name>A0A8T8DYZ5_9EURY</name>
<dbReference type="InterPro" id="IPR057527">
    <property type="entry name" value="HVO_A0261-like_N"/>
</dbReference>
<dbReference type="KEGG" id="hsal:JMJ58_18120"/>
<evidence type="ECO:0000259" key="2">
    <source>
        <dbReference type="Pfam" id="PF25213"/>
    </source>
</evidence>
<dbReference type="Pfam" id="PF08350">
    <property type="entry name" value="FilR1_middle"/>
    <property type="match status" value="1"/>
</dbReference>
<dbReference type="Pfam" id="PF25213">
    <property type="entry name" value="HVO_A0261_N"/>
    <property type="match status" value="1"/>
</dbReference>
<protein>
    <submittedName>
        <fullName evidence="3">Transcriptional regulator</fullName>
    </submittedName>
</protein>
<reference evidence="3 4" key="1">
    <citation type="submission" date="2021-01" db="EMBL/GenBank/DDBJ databases">
        <title>Genome Sequence and Methylation Pattern of Haloterrigena salifodinae BOL5-1, An Extremely Halophilic Archaeon from a Bolivian Salt Mine.</title>
        <authorList>
            <person name="DasSarma P."/>
            <person name="Anton B.P."/>
            <person name="DasSarma S.L."/>
            <person name="von Ehrenheim H.A.L."/>
            <person name="Martinez F.L."/>
            <person name="Guzman D."/>
            <person name="Roberts R.J."/>
            <person name="DasSarma S."/>
        </authorList>
    </citation>
    <scope>NUCLEOTIDE SEQUENCE [LARGE SCALE GENOMIC DNA]</scope>
    <source>
        <strain evidence="3 4">BOL5-1</strain>
    </source>
</reference>
<dbReference type="OrthoDB" id="183679at2157"/>
<proteinExistence type="predicted"/>
<evidence type="ECO:0000313" key="4">
    <source>
        <dbReference type="Proteomes" id="UP000637819"/>
    </source>
</evidence>
<dbReference type="InterPro" id="IPR036390">
    <property type="entry name" value="WH_DNA-bd_sf"/>
</dbReference>
<sequence>MPTSDTGGALEEIQIFANSPYSVQVFEVLTDGPTTGRALAEQTGASRSTVSRILTKGESRGWVDSEGSQYELTDMGETMTNEFHDFLQTVKGIRHLGEMIRFLPPPARELDPRHLRDADIITPTETNPVKPFDYLAEWIRAANKKRSLARLAVSRFVKLIHDQSVQGQLDTESVIEASWFDTLGAEPKQIPIWQTRAERGDVLVYDGDVPISLHIIDRTVGFWLSEDDQNGVEGLVVTDDPAVVSWARSLYEDYRAEAKPLNPTMLPEA</sequence>
<feature type="domain" description="Methanogenesis regulatory protein FilR1 middle" evidence="1">
    <location>
        <begin position="129"/>
        <end position="256"/>
    </location>
</feature>
<accession>A0A8T8DYZ5</accession>